<keyword evidence="5" id="KW-1185">Reference proteome</keyword>
<dbReference type="Gene3D" id="3.40.50.720">
    <property type="entry name" value="NAD(P)-binding Rossmann-like Domain"/>
    <property type="match status" value="1"/>
</dbReference>
<dbReference type="InterPro" id="IPR020904">
    <property type="entry name" value="Sc_DH/Rdtase_CS"/>
</dbReference>
<dbReference type="InterPro" id="IPR002347">
    <property type="entry name" value="SDR_fam"/>
</dbReference>
<dbReference type="RefSeq" id="WP_144069402.1">
    <property type="nucleotide sequence ID" value="NZ_CP041636.1"/>
</dbReference>
<dbReference type="Proteomes" id="UP000317496">
    <property type="component" value="Chromosome"/>
</dbReference>
<organism evidence="4 5">
    <name type="scientific">Ferrovibrio terrae</name>
    <dbReference type="NCBI Taxonomy" id="2594003"/>
    <lineage>
        <taxon>Bacteria</taxon>
        <taxon>Pseudomonadati</taxon>
        <taxon>Pseudomonadota</taxon>
        <taxon>Alphaproteobacteria</taxon>
        <taxon>Rhodospirillales</taxon>
        <taxon>Rhodospirillaceae</taxon>
        <taxon>Ferrovibrio</taxon>
    </lineage>
</organism>
<dbReference type="AlphaFoldDB" id="A0A516H3S1"/>
<name>A0A516H3S1_9PROT</name>
<dbReference type="PROSITE" id="PS00061">
    <property type="entry name" value="ADH_SHORT"/>
    <property type="match status" value="1"/>
</dbReference>
<proteinExistence type="inferred from homology"/>
<dbReference type="Pfam" id="PF00106">
    <property type="entry name" value="adh_short"/>
    <property type="match status" value="1"/>
</dbReference>
<evidence type="ECO:0000313" key="4">
    <source>
        <dbReference type="EMBL" id="QDO98421.1"/>
    </source>
</evidence>
<comment type="similarity">
    <text evidence="1 3">Belongs to the short-chain dehydrogenases/reductases (SDR) family.</text>
</comment>
<dbReference type="PANTHER" id="PTHR43669:SF3">
    <property type="entry name" value="ALCOHOL DEHYDROGENASE, PUTATIVE (AFU_ORTHOLOGUE AFUA_3G03445)-RELATED"/>
    <property type="match status" value="1"/>
</dbReference>
<dbReference type="KEGG" id="fer:FNB15_14560"/>
<dbReference type="EMBL" id="CP041636">
    <property type="protein sequence ID" value="QDO98421.1"/>
    <property type="molecule type" value="Genomic_DNA"/>
</dbReference>
<dbReference type="OrthoDB" id="9790785at2"/>
<evidence type="ECO:0000256" key="1">
    <source>
        <dbReference type="ARBA" id="ARBA00006484"/>
    </source>
</evidence>
<dbReference type="GO" id="GO:0016491">
    <property type="term" value="F:oxidoreductase activity"/>
    <property type="evidence" value="ECO:0007669"/>
    <property type="project" value="UniProtKB-KW"/>
</dbReference>
<gene>
    <name evidence="4" type="ORF">FNB15_14560</name>
</gene>
<dbReference type="InterPro" id="IPR036291">
    <property type="entry name" value="NAD(P)-bd_dom_sf"/>
</dbReference>
<sequence>MRLKDRIALITGASRGIGAAIAKRYAAEGAHVICVARTTGGLEELDDEIRALGGSATLIPLDLGKTEMIDGLAAPLLERFGKIDILVGNAGIFGRMTPLHQYPPNLWEEVFRLNVHANQRLIRAVHPLLFASDAGRAIFVTSTVSREIRAYWGAYAASKAALDNMVMGYAREVAQSNIRVNLVNPGGTQSKMRAEAFPGEDPNTLPKPEDITEVFVALAEASSTRNGEWVNAREFCGIKS</sequence>
<dbReference type="PANTHER" id="PTHR43669">
    <property type="entry name" value="5-KETO-D-GLUCONATE 5-REDUCTASE"/>
    <property type="match status" value="1"/>
</dbReference>
<keyword evidence="2" id="KW-0560">Oxidoreductase</keyword>
<evidence type="ECO:0000313" key="5">
    <source>
        <dbReference type="Proteomes" id="UP000317496"/>
    </source>
</evidence>
<dbReference type="PRINTS" id="PR00080">
    <property type="entry name" value="SDRFAMILY"/>
</dbReference>
<evidence type="ECO:0000256" key="2">
    <source>
        <dbReference type="ARBA" id="ARBA00023002"/>
    </source>
</evidence>
<dbReference type="SUPFAM" id="SSF51735">
    <property type="entry name" value="NAD(P)-binding Rossmann-fold domains"/>
    <property type="match status" value="1"/>
</dbReference>
<protein>
    <submittedName>
        <fullName evidence="4">SDR family NAD(P)-dependent oxidoreductase</fullName>
    </submittedName>
</protein>
<accession>A0A516H3S1</accession>
<dbReference type="PRINTS" id="PR00081">
    <property type="entry name" value="GDHRDH"/>
</dbReference>
<reference evidence="4 5" key="1">
    <citation type="submission" date="2019-07" db="EMBL/GenBank/DDBJ databases">
        <title>Genome sequencing for Ferrovibrio sp. K5.</title>
        <authorList>
            <person name="Park S.-J."/>
        </authorList>
    </citation>
    <scope>NUCLEOTIDE SEQUENCE [LARGE SCALE GENOMIC DNA]</scope>
    <source>
        <strain evidence="4 5">K5</strain>
    </source>
</reference>
<evidence type="ECO:0000256" key="3">
    <source>
        <dbReference type="RuleBase" id="RU000363"/>
    </source>
</evidence>